<comment type="caution">
    <text evidence="2">The sequence shown here is derived from an EMBL/GenBank/DDBJ whole genome shotgun (WGS) entry which is preliminary data.</text>
</comment>
<feature type="transmembrane region" description="Helical" evidence="1">
    <location>
        <begin position="7"/>
        <end position="24"/>
    </location>
</feature>
<name>A0ABN8DVI1_9VIBR</name>
<sequence>MIVRNMLIRGIAVLLMLGFTYMGADYSHSLDPAYFQWPIIVFYALIGALLQFGLFVSSTEIGCKFRWLTFLAMSPCMILLGLMSLDVLKQPLLVDGFEMVLYPVTLMVYCYAAWSLWQRTHLQLSR</sequence>
<feature type="transmembrane region" description="Helical" evidence="1">
    <location>
        <begin position="68"/>
        <end position="88"/>
    </location>
</feature>
<evidence type="ECO:0000256" key="1">
    <source>
        <dbReference type="SAM" id="Phobius"/>
    </source>
</evidence>
<keyword evidence="1" id="KW-0472">Membrane</keyword>
<organism evidence="2 3">
    <name type="scientific">Vibrio stylophorae</name>
    <dbReference type="NCBI Taxonomy" id="659351"/>
    <lineage>
        <taxon>Bacteria</taxon>
        <taxon>Pseudomonadati</taxon>
        <taxon>Pseudomonadota</taxon>
        <taxon>Gammaproteobacteria</taxon>
        <taxon>Vibrionales</taxon>
        <taxon>Vibrionaceae</taxon>
        <taxon>Vibrio</taxon>
    </lineage>
</organism>
<keyword evidence="1" id="KW-0812">Transmembrane</keyword>
<evidence type="ECO:0000313" key="2">
    <source>
        <dbReference type="EMBL" id="CAH0533925.1"/>
    </source>
</evidence>
<protein>
    <submittedName>
        <fullName evidence="2">Uncharacterized protein</fullName>
    </submittedName>
</protein>
<keyword evidence="3" id="KW-1185">Reference proteome</keyword>
<gene>
    <name evidence="2" type="ORF">VST7929_01802</name>
</gene>
<dbReference type="EMBL" id="CAKLDI010000001">
    <property type="protein sequence ID" value="CAH0533925.1"/>
    <property type="molecule type" value="Genomic_DNA"/>
</dbReference>
<accession>A0ABN8DVI1</accession>
<evidence type="ECO:0000313" key="3">
    <source>
        <dbReference type="Proteomes" id="UP000838672"/>
    </source>
</evidence>
<feature type="transmembrane region" description="Helical" evidence="1">
    <location>
        <begin position="36"/>
        <end position="56"/>
    </location>
</feature>
<reference evidence="2" key="1">
    <citation type="submission" date="2021-11" db="EMBL/GenBank/DDBJ databases">
        <authorList>
            <person name="Rodrigo-Torres L."/>
            <person name="Arahal R. D."/>
            <person name="Lucena T."/>
        </authorList>
    </citation>
    <scope>NUCLEOTIDE SEQUENCE</scope>
    <source>
        <strain evidence="2">CECT 7929</strain>
    </source>
</reference>
<keyword evidence="1" id="KW-1133">Transmembrane helix</keyword>
<feature type="transmembrane region" description="Helical" evidence="1">
    <location>
        <begin position="100"/>
        <end position="117"/>
    </location>
</feature>
<dbReference type="RefSeq" id="WP_237466339.1">
    <property type="nucleotide sequence ID" value="NZ_CAKLDI010000001.1"/>
</dbReference>
<proteinExistence type="predicted"/>
<dbReference type="Proteomes" id="UP000838672">
    <property type="component" value="Unassembled WGS sequence"/>
</dbReference>